<evidence type="ECO:0000313" key="3">
    <source>
        <dbReference type="Proteomes" id="UP000600547"/>
    </source>
</evidence>
<protein>
    <submittedName>
        <fullName evidence="2">Folate-binding protein YgfZ</fullName>
    </submittedName>
</protein>
<evidence type="ECO:0000256" key="1">
    <source>
        <dbReference type="ARBA" id="ARBA00022946"/>
    </source>
</evidence>
<dbReference type="PANTHER" id="PTHR22602:SF0">
    <property type="entry name" value="TRANSFERASE CAF17, MITOCHONDRIAL-RELATED"/>
    <property type="match status" value="1"/>
</dbReference>
<dbReference type="InterPro" id="IPR017703">
    <property type="entry name" value="YgfZ/GCV_T_CS"/>
</dbReference>
<keyword evidence="1" id="KW-0809">Transit peptide</keyword>
<gene>
    <name evidence="2" type="ORF">GCM10008956_19690</name>
</gene>
<dbReference type="InterPro" id="IPR027266">
    <property type="entry name" value="TrmE/GcvT-like"/>
</dbReference>
<reference evidence="3" key="1">
    <citation type="journal article" date="2019" name="Int. J. Syst. Evol. Microbiol.">
        <title>The Global Catalogue of Microorganisms (GCM) 10K type strain sequencing project: providing services to taxonomists for standard genome sequencing and annotation.</title>
        <authorList>
            <consortium name="The Broad Institute Genomics Platform"/>
            <consortium name="The Broad Institute Genome Sequencing Center for Infectious Disease"/>
            <person name="Wu L."/>
            <person name="Ma J."/>
        </authorList>
    </citation>
    <scope>NUCLEOTIDE SEQUENCE [LARGE SCALE GENOMIC DNA]</scope>
    <source>
        <strain evidence="3">JCM 31047</strain>
    </source>
</reference>
<proteinExistence type="predicted"/>
<evidence type="ECO:0000313" key="2">
    <source>
        <dbReference type="EMBL" id="GGM43413.1"/>
    </source>
</evidence>
<dbReference type="NCBIfam" id="TIGR03317">
    <property type="entry name" value="ygfZ_signature"/>
    <property type="match status" value="1"/>
</dbReference>
<accession>A0A8H9GPK5</accession>
<dbReference type="GO" id="GO:0016226">
    <property type="term" value="P:iron-sulfur cluster assembly"/>
    <property type="evidence" value="ECO:0007669"/>
    <property type="project" value="TreeGrafter"/>
</dbReference>
<comment type="caution">
    <text evidence="2">The sequence shown here is derived from an EMBL/GenBank/DDBJ whole genome shotgun (WGS) entry which is preliminary data.</text>
</comment>
<dbReference type="PANTHER" id="PTHR22602">
    <property type="entry name" value="TRANSFERASE CAF17, MITOCHONDRIAL-RELATED"/>
    <property type="match status" value="1"/>
</dbReference>
<organism evidence="2 3">
    <name type="scientific">Deinococcus arenae</name>
    <dbReference type="NCBI Taxonomy" id="1452751"/>
    <lineage>
        <taxon>Bacteria</taxon>
        <taxon>Thermotogati</taxon>
        <taxon>Deinococcota</taxon>
        <taxon>Deinococci</taxon>
        <taxon>Deinococcales</taxon>
        <taxon>Deinococcaceae</taxon>
        <taxon>Deinococcus</taxon>
    </lineage>
</organism>
<dbReference type="Proteomes" id="UP000600547">
    <property type="component" value="Unassembled WGS sequence"/>
</dbReference>
<dbReference type="InterPro" id="IPR045179">
    <property type="entry name" value="YgfZ/GcvT"/>
</dbReference>
<keyword evidence="3" id="KW-1185">Reference proteome</keyword>
<dbReference type="AlphaFoldDB" id="A0A8H9GPK5"/>
<dbReference type="Gene3D" id="3.30.1360.120">
    <property type="entry name" value="Probable tRNA modification gtpase trme, domain 1"/>
    <property type="match status" value="1"/>
</dbReference>
<sequence>MAGLAGLRPSDLRPAFHMPRPASRTLGGMWTRIPSSSLRVTGADRVDFVHGQMTNNLRGAPTPGLVPCAFLNVRGQIEQFARAYKRDQDVYLHLDAGQATALSARLRRYIIFDQVEVQDVSDDLRTVHVWPGTDLPGWHPDGGDAQTFTLAGSTVLAGRVNRTGTPGVDLHYLARHEDEVLATLPGAAVPLTELDAARVQAGMPDITRDALTGTLPQEVGLDLGGPLPAISYRKGCYVGQEIMARLEARGNARYHLVRLTGEGPWEAGAEVSADGKVVGQAGLHAGPGSVARVRKELTEGSAVTVGGHPATLHLIHAHA</sequence>
<dbReference type="EMBL" id="BMQG01000005">
    <property type="protein sequence ID" value="GGM43413.1"/>
    <property type="molecule type" value="Genomic_DNA"/>
</dbReference>
<name>A0A8H9GPK5_9DEIO</name>
<dbReference type="SUPFAM" id="SSF103025">
    <property type="entry name" value="Folate-binding domain"/>
    <property type="match status" value="1"/>
</dbReference>